<feature type="binding site" evidence="8">
    <location>
        <position position="184"/>
    </location>
    <ligand>
        <name>FAD</name>
        <dbReference type="ChEBI" id="CHEBI:57692"/>
    </ligand>
</feature>
<gene>
    <name evidence="11" type="ORF">R9X50_00168200</name>
</gene>
<feature type="region of interest" description="Disordered" evidence="9">
    <location>
        <begin position="19"/>
        <end position="69"/>
    </location>
</feature>
<dbReference type="SUPFAM" id="SSF52343">
    <property type="entry name" value="Ferredoxin reductase-like, C-terminal NADP-linked domain"/>
    <property type="match status" value="1"/>
</dbReference>
<dbReference type="PANTHER" id="PTHR19370:SF189">
    <property type="entry name" value="CYTOCHROME C MITOCHONDRIAL IMPORT FACTOR CYC2"/>
    <property type="match status" value="1"/>
</dbReference>
<dbReference type="Gene3D" id="2.40.30.10">
    <property type="entry name" value="Translation factors"/>
    <property type="match status" value="1"/>
</dbReference>
<evidence type="ECO:0000256" key="3">
    <source>
        <dbReference type="ARBA" id="ARBA00006105"/>
    </source>
</evidence>
<evidence type="ECO:0000259" key="10">
    <source>
        <dbReference type="PROSITE" id="PS51384"/>
    </source>
</evidence>
<dbReference type="PROSITE" id="PS51384">
    <property type="entry name" value="FAD_FR"/>
    <property type="match status" value="1"/>
</dbReference>
<dbReference type="InterPro" id="IPR039261">
    <property type="entry name" value="FNR_nucleotide-bd"/>
</dbReference>
<feature type="binding site" evidence="8">
    <location>
        <position position="174"/>
    </location>
    <ligand>
        <name>FAD</name>
        <dbReference type="ChEBI" id="CHEBI:57692"/>
    </ligand>
</feature>
<evidence type="ECO:0000256" key="2">
    <source>
        <dbReference type="ARBA" id="ARBA00004370"/>
    </source>
</evidence>
<name>A0AAQ3M2G3_9PEZI</name>
<evidence type="ECO:0000256" key="6">
    <source>
        <dbReference type="ARBA" id="ARBA00023002"/>
    </source>
</evidence>
<dbReference type="AlphaFoldDB" id="A0AAQ3M2G3"/>
<dbReference type="CDD" id="cd06183">
    <property type="entry name" value="cyt_b5_reduct_like"/>
    <property type="match status" value="1"/>
</dbReference>
<evidence type="ECO:0000256" key="8">
    <source>
        <dbReference type="PIRSR" id="PIRSR601834-1"/>
    </source>
</evidence>
<evidence type="ECO:0000313" key="11">
    <source>
        <dbReference type="EMBL" id="WPG98882.1"/>
    </source>
</evidence>
<evidence type="ECO:0000313" key="12">
    <source>
        <dbReference type="Proteomes" id="UP001303373"/>
    </source>
</evidence>
<dbReference type="InterPro" id="IPR001834">
    <property type="entry name" value="CBR-like"/>
</dbReference>
<comment type="subcellular location">
    <subcellularLocation>
        <location evidence="2">Membrane</location>
    </subcellularLocation>
</comment>
<keyword evidence="5 8" id="KW-0274">FAD</keyword>
<feature type="binding site" evidence="8">
    <location>
        <position position="157"/>
    </location>
    <ligand>
        <name>FAD</name>
        <dbReference type="ChEBI" id="CHEBI:57692"/>
    </ligand>
</feature>
<feature type="binding site" evidence="8">
    <location>
        <position position="183"/>
    </location>
    <ligand>
        <name>FAD</name>
        <dbReference type="ChEBI" id="CHEBI:57692"/>
    </ligand>
</feature>
<evidence type="ECO:0000256" key="5">
    <source>
        <dbReference type="ARBA" id="ARBA00022827"/>
    </source>
</evidence>
<comment type="similarity">
    <text evidence="3">Belongs to the flavoprotein pyridine nucleotide cytochrome reductase family.</text>
</comment>
<feature type="compositionally biased region" description="Basic and acidic residues" evidence="9">
    <location>
        <begin position="36"/>
        <end position="45"/>
    </location>
</feature>
<dbReference type="InterPro" id="IPR017927">
    <property type="entry name" value="FAD-bd_FR_type"/>
</dbReference>
<organism evidence="11 12">
    <name type="scientific">Acrodontium crateriforme</name>
    <dbReference type="NCBI Taxonomy" id="150365"/>
    <lineage>
        <taxon>Eukaryota</taxon>
        <taxon>Fungi</taxon>
        <taxon>Dikarya</taxon>
        <taxon>Ascomycota</taxon>
        <taxon>Pezizomycotina</taxon>
        <taxon>Dothideomycetes</taxon>
        <taxon>Dothideomycetidae</taxon>
        <taxon>Mycosphaerellales</taxon>
        <taxon>Teratosphaeriaceae</taxon>
        <taxon>Acrodontium</taxon>
    </lineage>
</organism>
<dbReference type="GO" id="GO:0005739">
    <property type="term" value="C:mitochondrion"/>
    <property type="evidence" value="ECO:0007669"/>
    <property type="project" value="TreeGrafter"/>
</dbReference>
<accession>A0AAQ3M2G3</accession>
<dbReference type="SUPFAM" id="SSF63380">
    <property type="entry name" value="Riboflavin synthase domain-like"/>
    <property type="match status" value="1"/>
</dbReference>
<dbReference type="GO" id="GO:0016020">
    <property type="term" value="C:membrane"/>
    <property type="evidence" value="ECO:0007669"/>
    <property type="project" value="UniProtKB-SubCell"/>
</dbReference>
<reference evidence="11 12" key="1">
    <citation type="submission" date="2023-11" db="EMBL/GenBank/DDBJ databases">
        <title>An acidophilic fungus is an integral part of prey digestion in a carnivorous sundew plant.</title>
        <authorList>
            <person name="Tsai I.J."/>
        </authorList>
    </citation>
    <scope>NUCLEOTIDE SEQUENCE [LARGE SCALE GENOMIC DNA]</scope>
    <source>
        <strain evidence="11">169a</strain>
    </source>
</reference>
<feature type="domain" description="FAD-binding FR-type" evidence="10">
    <location>
        <begin position="100"/>
        <end position="208"/>
    </location>
</feature>
<dbReference type="PANTHER" id="PTHR19370">
    <property type="entry name" value="NADH-CYTOCHROME B5 REDUCTASE"/>
    <property type="match status" value="1"/>
</dbReference>
<dbReference type="Gene3D" id="3.40.50.80">
    <property type="entry name" value="Nucleotide-binding domain of ferredoxin-NADP reductase (FNR) module"/>
    <property type="match status" value="1"/>
</dbReference>
<dbReference type="Pfam" id="PF00970">
    <property type="entry name" value="FAD_binding_6"/>
    <property type="match status" value="1"/>
</dbReference>
<protein>
    <recommendedName>
        <fullName evidence="10">FAD-binding FR-type domain-containing protein</fullName>
    </recommendedName>
</protein>
<dbReference type="GO" id="GO:0016491">
    <property type="term" value="F:oxidoreductase activity"/>
    <property type="evidence" value="ECO:0007669"/>
    <property type="project" value="UniProtKB-KW"/>
</dbReference>
<evidence type="ECO:0000256" key="7">
    <source>
        <dbReference type="ARBA" id="ARBA00023136"/>
    </source>
</evidence>
<keyword evidence="6" id="KW-0560">Oxidoreductase</keyword>
<dbReference type="Proteomes" id="UP001303373">
    <property type="component" value="Chromosome 2"/>
</dbReference>
<dbReference type="InterPro" id="IPR008333">
    <property type="entry name" value="Cbr1-like_FAD-bd_dom"/>
</dbReference>
<comment type="cofactor">
    <cofactor evidence="1 8">
        <name>FAD</name>
        <dbReference type="ChEBI" id="CHEBI:57692"/>
    </cofactor>
</comment>
<evidence type="ECO:0000256" key="4">
    <source>
        <dbReference type="ARBA" id="ARBA00022630"/>
    </source>
</evidence>
<feature type="binding site" evidence="8">
    <location>
        <position position="155"/>
    </location>
    <ligand>
        <name>FAD</name>
        <dbReference type="ChEBI" id="CHEBI:57692"/>
    </ligand>
</feature>
<dbReference type="InterPro" id="IPR017938">
    <property type="entry name" value="Riboflavin_synthase-like_b-brl"/>
</dbReference>
<evidence type="ECO:0000256" key="9">
    <source>
        <dbReference type="SAM" id="MobiDB-lite"/>
    </source>
</evidence>
<keyword evidence="4 8" id="KW-0285">Flavoprotein</keyword>
<keyword evidence="12" id="KW-1185">Reference proteome</keyword>
<evidence type="ECO:0000256" key="1">
    <source>
        <dbReference type="ARBA" id="ARBA00001974"/>
    </source>
</evidence>
<dbReference type="EMBL" id="CP138581">
    <property type="protein sequence ID" value="WPG98882.1"/>
    <property type="molecule type" value="Genomic_DNA"/>
</dbReference>
<proteinExistence type="inferred from homology"/>
<sequence>MSLTRAALRLSKSSNTIQPGSIAALNAPFSQTARPLTDKNPEETSPKQSTSTSGEPNGRRDEKKNQGGSYTRVLTAFGVGIPLGWLVHTINARNRTADSADFIKYTLVDRTPISSTSSIFSLKPATGTVLEFDESITQHVITSVQFKQPQLQIARSYTLLPPVEGQDKDELRFLIRKEQKGEVSGYLHRLPLGSEIELRGPFADALLPERTQTVAFLAGGTGIVPALQVADKLAGHADVHVLWSNRKREDCIGGVSDTPPTTAKGWNISSWVKSSSPITTAISKDVNGSNNAVVDHLEKLKGVAQKSEPRKSALKVDYYVDEESTFVRPADVEKLLQSISQAHGSADRIIFVSGPEGFINYWAGPKQWVDGHEDQGPLRGILSTLNLQGWQVVKL</sequence>
<keyword evidence="7" id="KW-0472">Membrane</keyword>
<feature type="compositionally biased region" description="Polar residues" evidence="9">
    <location>
        <begin position="46"/>
        <end position="55"/>
    </location>
</feature>